<reference evidence="1 2" key="2">
    <citation type="submission" date="2008-10" db="EMBL/GenBank/DDBJ databases">
        <authorList>
            <person name="Fulton L."/>
            <person name="Clifton S."/>
            <person name="Fulton B."/>
            <person name="Xu J."/>
            <person name="Minx P."/>
            <person name="Pepin K.H."/>
            <person name="Johnson M."/>
            <person name="Bhonagiri V."/>
            <person name="Nash W.E."/>
            <person name="Mardis E.R."/>
            <person name="Wilson R.K."/>
        </authorList>
    </citation>
    <scope>NUCLEOTIDE SEQUENCE [LARGE SCALE GENOMIC DNA]</scope>
    <source>
        <strain evidence="1 2">ATCC 29098</strain>
    </source>
</reference>
<reference evidence="1 2" key="1">
    <citation type="submission" date="2008-10" db="EMBL/GenBank/DDBJ databases">
        <title>Draft genome sequence of Desulvovibrio piger (ATCC 29098).</title>
        <authorList>
            <person name="Sudarsanam P."/>
            <person name="Ley R."/>
            <person name="Guruge J."/>
            <person name="Turnbaugh P.J."/>
            <person name="Mahowald M."/>
            <person name="Liep D."/>
            <person name="Gordon J."/>
        </authorList>
    </citation>
    <scope>NUCLEOTIDE SEQUENCE [LARGE SCALE GENOMIC DNA]</scope>
    <source>
        <strain evidence="1 2">ATCC 29098</strain>
    </source>
</reference>
<protein>
    <submittedName>
        <fullName evidence="1">Uncharacterized protein</fullName>
    </submittedName>
</protein>
<organism evidence="1 2">
    <name type="scientific">Desulfovibrio piger ATCC 29098</name>
    <dbReference type="NCBI Taxonomy" id="411464"/>
    <lineage>
        <taxon>Bacteria</taxon>
        <taxon>Pseudomonadati</taxon>
        <taxon>Thermodesulfobacteriota</taxon>
        <taxon>Desulfovibrionia</taxon>
        <taxon>Desulfovibrionales</taxon>
        <taxon>Desulfovibrionaceae</taxon>
        <taxon>Desulfovibrio</taxon>
    </lineage>
</organism>
<dbReference type="HOGENOM" id="CLU_1173916_0_0_7"/>
<accession>B6WQ22</accession>
<name>B6WQ22_9BACT</name>
<gene>
    <name evidence="1" type="ORF">DESPIG_00145</name>
</gene>
<evidence type="ECO:0000313" key="1">
    <source>
        <dbReference type="EMBL" id="EEB34925.1"/>
    </source>
</evidence>
<dbReference type="EMBL" id="ABXU01000007">
    <property type="protein sequence ID" value="EEB34925.1"/>
    <property type="molecule type" value="Genomic_DNA"/>
</dbReference>
<evidence type="ECO:0000313" key="2">
    <source>
        <dbReference type="Proteomes" id="UP000003676"/>
    </source>
</evidence>
<sequence length="236" mass="25170">MDDQAVERMLRDGTLRADEIKSFSADQKTLDALGDVGARLWEENKGASRLFMTRNQTAMRGANGSVALGILTPNVARHVAGLNELAKKNRFNSAQDAMANFEEFQRRVDMFGSAADKALVAKMAEERKRTGSVDLGKYGADAYTAGAAKTLDAASASAQSDPGAAQADALRDLRAQTDAKQQQADYFAGKSTGSGMGETMQGLSGTLNTLNETLKNDLVTTLNGVKQTLASLQKKL</sequence>
<dbReference type="Proteomes" id="UP000003676">
    <property type="component" value="Unassembled WGS sequence"/>
</dbReference>
<dbReference type="AlphaFoldDB" id="B6WQ22"/>
<comment type="caution">
    <text evidence="1">The sequence shown here is derived from an EMBL/GenBank/DDBJ whole genome shotgun (WGS) entry which is preliminary data.</text>
</comment>
<proteinExistence type="predicted"/>